<gene>
    <name evidence="17" type="ORF">FLL46_15635</name>
</gene>
<dbReference type="Gene3D" id="2.170.130.10">
    <property type="entry name" value="TonB-dependent receptor, plug domain"/>
    <property type="match status" value="1"/>
</dbReference>
<dbReference type="GO" id="GO:0044718">
    <property type="term" value="P:siderophore transmembrane transport"/>
    <property type="evidence" value="ECO:0007669"/>
    <property type="project" value="TreeGrafter"/>
</dbReference>
<accession>A0A545UAB6</accession>
<comment type="subcellular location">
    <subcellularLocation>
        <location evidence="1 11">Cell outer membrane</location>
        <topology evidence="1 11">Multi-pass membrane protein</topology>
    </subcellularLocation>
</comment>
<evidence type="ECO:0000256" key="14">
    <source>
        <dbReference type="SAM" id="SignalP"/>
    </source>
</evidence>
<dbReference type="RefSeq" id="WP_142932276.1">
    <property type="nucleotide sequence ID" value="NZ_ML660166.1"/>
</dbReference>
<dbReference type="InterPro" id="IPR011276">
    <property type="entry name" value="TonB_haem/Hb_rcpt"/>
</dbReference>
<feature type="short sequence motif" description="TonB C-terminal box" evidence="12">
    <location>
        <begin position="715"/>
        <end position="732"/>
    </location>
</feature>
<dbReference type="PANTHER" id="PTHR30069:SF29">
    <property type="entry name" value="HEMOGLOBIN AND HEMOGLOBIN-HAPTOGLOBIN-BINDING PROTEIN 1-RELATED"/>
    <property type="match status" value="1"/>
</dbReference>
<comment type="similarity">
    <text evidence="2">Belongs to the TonB-dependent receptor family. Hemoglobin/haptoglobin binding protein subfamily.</text>
</comment>
<keyword evidence="5 11" id="KW-0812">Transmembrane</keyword>
<dbReference type="InterPro" id="IPR000531">
    <property type="entry name" value="Beta-barrel_TonB"/>
</dbReference>
<evidence type="ECO:0000259" key="15">
    <source>
        <dbReference type="Pfam" id="PF00593"/>
    </source>
</evidence>
<reference evidence="17 18" key="1">
    <citation type="submission" date="2019-07" db="EMBL/GenBank/DDBJ databases">
        <title>Draft genome for Aliikangiella sp. M105.</title>
        <authorList>
            <person name="Wang G."/>
        </authorList>
    </citation>
    <scope>NUCLEOTIDE SEQUENCE [LARGE SCALE GENOMIC DNA]</scope>
    <source>
        <strain evidence="17 18">M105</strain>
    </source>
</reference>
<keyword evidence="3 11" id="KW-0813">Transport</keyword>
<evidence type="ECO:0000256" key="1">
    <source>
        <dbReference type="ARBA" id="ARBA00004571"/>
    </source>
</evidence>
<protein>
    <submittedName>
        <fullName evidence="17">TonB-dependent hemoglobin/transferrin/lactoferrin family receptor</fullName>
    </submittedName>
</protein>
<keyword evidence="10 11" id="KW-0998">Cell outer membrane</keyword>
<feature type="chain" id="PRO_5021901721" evidence="14">
    <location>
        <begin position="26"/>
        <end position="732"/>
    </location>
</feature>
<evidence type="ECO:0000259" key="16">
    <source>
        <dbReference type="Pfam" id="PF07715"/>
    </source>
</evidence>
<dbReference type="GO" id="GO:0009279">
    <property type="term" value="C:cell outer membrane"/>
    <property type="evidence" value="ECO:0007669"/>
    <property type="project" value="UniProtKB-SubCell"/>
</dbReference>
<dbReference type="Pfam" id="PF07715">
    <property type="entry name" value="Plug"/>
    <property type="match status" value="1"/>
</dbReference>
<dbReference type="OrthoDB" id="9764669at2"/>
<evidence type="ECO:0000313" key="18">
    <source>
        <dbReference type="Proteomes" id="UP000315439"/>
    </source>
</evidence>
<dbReference type="InterPro" id="IPR010917">
    <property type="entry name" value="TonB_rcpt_CS"/>
</dbReference>
<dbReference type="SUPFAM" id="SSF56935">
    <property type="entry name" value="Porins"/>
    <property type="match status" value="1"/>
</dbReference>
<dbReference type="EMBL" id="VIKS01000010">
    <property type="protein sequence ID" value="TQV86353.1"/>
    <property type="molecule type" value="Genomic_DNA"/>
</dbReference>
<dbReference type="NCBIfam" id="TIGR01786">
    <property type="entry name" value="TonB-hemlactrns"/>
    <property type="match status" value="1"/>
</dbReference>
<evidence type="ECO:0000256" key="3">
    <source>
        <dbReference type="ARBA" id="ARBA00022448"/>
    </source>
</evidence>
<evidence type="ECO:0000256" key="5">
    <source>
        <dbReference type="ARBA" id="ARBA00022692"/>
    </source>
</evidence>
<keyword evidence="7 13" id="KW-0798">TonB box</keyword>
<dbReference type="InterPro" id="IPR039426">
    <property type="entry name" value="TonB-dep_rcpt-like"/>
</dbReference>
<dbReference type="PROSITE" id="PS52016">
    <property type="entry name" value="TONB_DEPENDENT_REC_3"/>
    <property type="match status" value="1"/>
</dbReference>
<evidence type="ECO:0000256" key="9">
    <source>
        <dbReference type="ARBA" id="ARBA00023170"/>
    </source>
</evidence>
<feature type="domain" description="TonB-dependent receptor-like beta-barrel" evidence="15">
    <location>
        <begin position="258"/>
        <end position="693"/>
    </location>
</feature>
<feature type="signal peptide" evidence="14">
    <location>
        <begin position="1"/>
        <end position="25"/>
    </location>
</feature>
<evidence type="ECO:0000256" key="4">
    <source>
        <dbReference type="ARBA" id="ARBA00022452"/>
    </source>
</evidence>
<organism evidence="17 18">
    <name type="scientific">Aliikangiella coralliicola</name>
    <dbReference type="NCBI Taxonomy" id="2592383"/>
    <lineage>
        <taxon>Bacteria</taxon>
        <taxon>Pseudomonadati</taxon>
        <taxon>Pseudomonadota</taxon>
        <taxon>Gammaproteobacteria</taxon>
        <taxon>Oceanospirillales</taxon>
        <taxon>Pleioneaceae</taxon>
        <taxon>Aliikangiella</taxon>
    </lineage>
</organism>
<dbReference type="CDD" id="cd01347">
    <property type="entry name" value="ligand_gated_channel"/>
    <property type="match status" value="1"/>
</dbReference>
<dbReference type="GO" id="GO:0015232">
    <property type="term" value="F:heme transmembrane transporter activity"/>
    <property type="evidence" value="ECO:0007669"/>
    <property type="project" value="InterPro"/>
</dbReference>
<keyword evidence="6 14" id="KW-0732">Signal</keyword>
<keyword evidence="8 11" id="KW-0472">Membrane</keyword>
<keyword evidence="4 11" id="KW-1134">Transmembrane beta strand</keyword>
<dbReference type="PROSITE" id="PS01156">
    <property type="entry name" value="TONB_DEPENDENT_REC_2"/>
    <property type="match status" value="1"/>
</dbReference>
<dbReference type="InterPro" id="IPR010949">
    <property type="entry name" value="TonB_Hb/transfer/lactofer_rcpt"/>
</dbReference>
<dbReference type="PANTHER" id="PTHR30069">
    <property type="entry name" value="TONB-DEPENDENT OUTER MEMBRANE RECEPTOR"/>
    <property type="match status" value="1"/>
</dbReference>
<feature type="domain" description="TonB-dependent receptor plug" evidence="16">
    <location>
        <begin position="50"/>
        <end position="158"/>
    </location>
</feature>
<dbReference type="AlphaFoldDB" id="A0A545UAB6"/>
<dbReference type="Gene3D" id="2.40.170.20">
    <property type="entry name" value="TonB-dependent receptor, beta-barrel domain"/>
    <property type="match status" value="1"/>
</dbReference>
<evidence type="ECO:0000256" key="13">
    <source>
        <dbReference type="RuleBase" id="RU003357"/>
    </source>
</evidence>
<dbReference type="InterPro" id="IPR012910">
    <property type="entry name" value="Plug_dom"/>
</dbReference>
<dbReference type="Proteomes" id="UP000315439">
    <property type="component" value="Unassembled WGS sequence"/>
</dbReference>
<name>A0A545UAB6_9GAMM</name>
<evidence type="ECO:0000256" key="12">
    <source>
        <dbReference type="PROSITE-ProRule" id="PRU10144"/>
    </source>
</evidence>
<keyword evidence="18" id="KW-1185">Reference proteome</keyword>
<sequence>MKNNNKPLILGGLASLIAVSSGVSADTVSYDDESSENTMLITATRLPREVEDVAGTVTQIDSEELEKQLAEDLDDVVRYQPGLSMRTRSRGGNQGFTIRGMDGKRVLMLLDGVKSSDVFSAGPSGYGNDNYELDDLKSIEIIRGPASALYGADALGGVVLLRSKDPMDYVTNDDEVYLRLNASAADANDLTKLGFTVAGQADKWGYMLQVTQRDFAESEVKGEGFLTPQDGESTGGIFKVVYQPSDSQKWTFAVDNFVEEIEFDLTAVDTPELPSTGLDDNERTRFSIGHDWNGNAAIADRIESRVFWQTADGLQNTRQLRANSFSFDYAPFGNNTPTQRVTDFEFNQDVSGFSTTLFKTIESESATHSLVYGLSYEVVETERPRNRCETDSVTGATTCSIRAFPMAAPEVFPNRTFPDTETTRTGVFIQDEIVFGNSGFTLIPGIRYDQFEMDADTQGLQDIVDLGFEIQSTDESEVSKNLGLIYDVSESSAWFFQYAEGFRAPSYDEANQAFVNLGFGYATVPNPNLRPETSEGYEIGFKSRMGSNYVAVSVYDNHFEDFISSQFIGQQNGINLFQDTNIGEVRIYGAEFTGVWTLNDNWRMRNSIAYSKGRDEEADTYLNQVDPLTAVVGAAYQSDSDRWGFETIVTLVDRKDKVADENDVTGKSYGLLDMVAHFDVTQDLRLRLGGFNLLDKRYARWANIQGLDQDSASIANAQEPGREFRFGLTWTF</sequence>
<dbReference type="GO" id="GO:0015344">
    <property type="term" value="F:siderophore uptake transmembrane transporter activity"/>
    <property type="evidence" value="ECO:0007669"/>
    <property type="project" value="TreeGrafter"/>
</dbReference>
<dbReference type="Pfam" id="PF00593">
    <property type="entry name" value="TonB_dep_Rec_b-barrel"/>
    <property type="match status" value="1"/>
</dbReference>
<evidence type="ECO:0000256" key="11">
    <source>
        <dbReference type="PROSITE-ProRule" id="PRU01360"/>
    </source>
</evidence>
<evidence type="ECO:0000256" key="6">
    <source>
        <dbReference type="ARBA" id="ARBA00022729"/>
    </source>
</evidence>
<dbReference type="InterPro" id="IPR037066">
    <property type="entry name" value="Plug_dom_sf"/>
</dbReference>
<dbReference type="InterPro" id="IPR036942">
    <property type="entry name" value="Beta-barrel_TonB_sf"/>
</dbReference>
<evidence type="ECO:0000256" key="2">
    <source>
        <dbReference type="ARBA" id="ARBA00008143"/>
    </source>
</evidence>
<keyword evidence="9 17" id="KW-0675">Receptor</keyword>
<evidence type="ECO:0000256" key="10">
    <source>
        <dbReference type="ARBA" id="ARBA00023237"/>
    </source>
</evidence>
<evidence type="ECO:0000256" key="7">
    <source>
        <dbReference type="ARBA" id="ARBA00023077"/>
    </source>
</evidence>
<proteinExistence type="inferred from homology"/>
<comment type="caution">
    <text evidence="17">The sequence shown here is derived from an EMBL/GenBank/DDBJ whole genome shotgun (WGS) entry which is preliminary data.</text>
</comment>
<evidence type="ECO:0000256" key="8">
    <source>
        <dbReference type="ARBA" id="ARBA00023136"/>
    </source>
</evidence>
<evidence type="ECO:0000313" key="17">
    <source>
        <dbReference type="EMBL" id="TQV86353.1"/>
    </source>
</evidence>
<dbReference type="NCBIfam" id="TIGR01785">
    <property type="entry name" value="TonB-hemin"/>
    <property type="match status" value="1"/>
</dbReference>